<gene>
    <name evidence="2" type="ORF">BT62DRAFT_157337</name>
</gene>
<keyword evidence="3" id="KW-1185">Reference proteome</keyword>
<reference evidence="2" key="1">
    <citation type="submission" date="2020-11" db="EMBL/GenBank/DDBJ databases">
        <title>Adaptations for nitrogen fixation in a non-lichenized fungal sporocarp promotes dispersal by wood-feeding termites.</title>
        <authorList>
            <consortium name="DOE Joint Genome Institute"/>
            <person name="Koch R.A."/>
            <person name="Yoon G."/>
            <person name="Arayal U."/>
            <person name="Lail K."/>
            <person name="Amirebrahimi M."/>
            <person name="Labutti K."/>
            <person name="Lipzen A."/>
            <person name="Riley R."/>
            <person name="Barry K."/>
            <person name="Henrissat B."/>
            <person name="Grigoriev I.V."/>
            <person name="Herr J.R."/>
            <person name="Aime M.C."/>
        </authorList>
    </citation>
    <scope>NUCLEOTIDE SEQUENCE</scope>
    <source>
        <strain evidence="2">MCA 3950</strain>
    </source>
</reference>
<protein>
    <recommendedName>
        <fullName evidence="1">DUF6697 domain-containing protein</fullName>
    </recommendedName>
</protein>
<dbReference type="InterPro" id="IPR046520">
    <property type="entry name" value="DUF6697"/>
</dbReference>
<dbReference type="RefSeq" id="XP_043039680.1">
    <property type="nucleotide sequence ID" value="XM_043179882.1"/>
</dbReference>
<organism evidence="2 3">
    <name type="scientific">Guyanagaster necrorhizus</name>
    <dbReference type="NCBI Taxonomy" id="856835"/>
    <lineage>
        <taxon>Eukaryota</taxon>
        <taxon>Fungi</taxon>
        <taxon>Dikarya</taxon>
        <taxon>Basidiomycota</taxon>
        <taxon>Agaricomycotina</taxon>
        <taxon>Agaricomycetes</taxon>
        <taxon>Agaricomycetidae</taxon>
        <taxon>Agaricales</taxon>
        <taxon>Marasmiineae</taxon>
        <taxon>Physalacriaceae</taxon>
        <taxon>Guyanagaster</taxon>
    </lineage>
</organism>
<evidence type="ECO:0000259" key="1">
    <source>
        <dbReference type="Pfam" id="PF20411"/>
    </source>
</evidence>
<comment type="caution">
    <text evidence="2">The sequence shown here is derived from an EMBL/GenBank/DDBJ whole genome shotgun (WGS) entry which is preliminary data.</text>
</comment>
<dbReference type="Proteomes" id="UP000812287">
    <property type="component" value="Unassembled WGS sequence"/>
</dbReference>
<proteinExistence type="predicted"/>
<dbReference type="EMBL" id="MU250535">
    <property type="protein sequence ID" value="KAG7446180.1"/>
    <property type="molecule type" value="Genomic_DNA"/>
</dbReference>
<accession>A0A9P8ASJ1</accession>
<evidence type="ECO:0000313" key="3">
    <source>
        <dbReference type="Proteomes" id="UP000812287"/>
    </source>
</evidence>
<feature type="domain" description="DUF6697" evidence="1">
    <location>
        <begin position="1"/>
        <end position="110"/>
    </location>
</feature>
<sequence length="113" mass="13073">MGQYQMESVASLTTEEWNEQRNTVRLVWASKLSTSGWGTECRAVAYLHEQLGRNLTRREVEDALQDGNQHRNVTREQIAEAFLKGWVTMAVWAMKCVGYDVDFQRELVAKYVT</sequence>
<dbReference type="Pfam" id="PF20411">
    <property type="entry name" value="DUF6697"/>
    <property type="match status" value="1"/>
</dbReference>
<evidence type="ECO:0000313" key="2">
    <source>
        <dbReference type="EMBL" id="KAG7446180.1"/>
    </source>
</evidence>
<dbReference type="OrthoDB" id="3176940at2759"/>
<dbReference type="GeneID" id="66102178"/>
<name>A0A9P8ASJ1_9AGAR</name>
<dbReference type="AlphaFoldDB" id="A0A9P8ASJ1"/>